<protein>
    <submittedName>
        <fullName evidence="4">M15 family metallopeptidase</fullName>
        <ecNumber evidence="4">3.4.-.-</ecNumber>
    </submittedName>
</protein>
<feature type="compositionally biased region" description="Low complexity" evidence="1">
    <location>
        <begin position="35"/>
        <end position="51"/>
    </location>
</feature>
<evidence type="ECO:0000259" key="3">
    <source>
        <dbReference type="Pfam" id="PF13539"/>
    </source>
</evidence>
<dbReference type="GO" id="GO:0016787">
    <property type="term" value="F:hydrolase activity"/>
    <property type="evidence" value="ECO:0007669"/>
    <property type="project" value="UniProtKB-KW"/>
</dbReference>
<dbReference type="EC" id="3.4.-.-" evidence="4"/>
<keyword evidence="2" id="KW-0732">Signal</keyword>
<dbReference type="InterPro" id="IPR039561">
    <property type="entry name" value="Peptidase_M15C"/>
</dbReference>
<accession>A0ABW2GKN6</accession>
<proteinExistence type="predicted"/>
<name>A0ABW2GKN6_9ACTN</name>
<feature type="compositionally biased region" description="Pro residues" evidence="1">
    <location>
        <begin position="52"/>
        <end position="70"/>
    </location>
</feature>
<evidence type="ECO:0000256" key="2">
    <source>
        <dbReference type="SAM" id="SignalP"/>
    </source>
</evidence>
<dbReference type="SUPFAM" id="SSF55166">
    <property type="entry name" value="Hedgehog/DD-peptidase"/>
    <property type="match status" value="1"/>
</dbReference>
<dbReference type="InterPro" id="IPR009045">
    <property type="entry name" value="Zn_M74/Hedgehog-like"/>
</dbReference>
<evidence type="ECO:0000313" key="5">
    <source>
        <dbReference type="Proteomes" id="UP001596413"/>
    </source>
</evidence>
<reference evidence="5" key="1">
    <citation type="journal article" date="2019" name="Int. J. Syst. Evol. Microbiol.">
        <title>The Global Catalogue of Microorganisms (GCM) 10K type strain sequencing project: providing services to taxonomists for standard genome sequencing and annotation.</title>
        <authorList>
            <consortium name="The Broad Institute Genomics Platform"/>
            <consortium name="The Broad Institute Genome Sequencing Center for Infectious Disease"/>
            <person name="Wu L."/>
            <person name="Ma J."/>
        </authorList>
    </citation>
    <scope>NUCLEOTIDE SEQUENCE [LARGE SCALE GENOMIC DNA]</scope>
    <source>
        <strain evidence="5">CGMCC 1.13681</strain>
    </source>
</reference>
<dbReference type="PROSITE" id="PS51257">
    <property type="entry name" value="PROKAR_LIPOPROTEIN"/>
    <property type="match status" value="1"/>
</dbReference>
<feature type="domain" description="Peptidase M15C" evidence="3">
    <location>
        <begin position="195"/>
        <end position="269"/>
    </location>
</feature>
<feature type="compositionally biased region" description="Low complexity" evidence="1">
    <location>
        <begin position="71"/>
        <end position="80"/>
    </location>
</feature>
<comment type="caution">
    <text evidence="4">The sequence shown here is derived from an EMBL/GenBank/DDBJ whole genome shotgun (WGS) entry which is preliminary data.</text>
</comment>
<gene>
    <name evidence="4" type="ORF">ACFQLX_14815</name>
</gene>
<dbReference type="Gene3D" id="3.30.1380.10">
    <property type="match status" value="1"/>
</dbReference>
<evidence type="ECO:0000256" key="1">
    <source>
        <dbReference type="SAM" id="MobiDB-lite"/>
    </source>
</evidence>
<evidence type="ECO:0000313" key="4">
    <source>
        <dbReference type="EMBL" id="MFC7219432.1"/>
    </source>
</evidence>
<feature type="chain" id="PRO_5046832688" evidence="2">
    <location>
        <begin position="24"/>
        <end position="279"/>
    </location>
</feature>
<feature type="signal peptide" evidence="2">
    <location>
        <begin position="1"/>
        <end position="23"/>
    </location>
</feature>
<dbReference type="EMBL" id="JBHSZO010000021">
    <property type="protein sequence ID" value="MFC7219432.1"/>
    <property type="molecule type" value="Genomic_DNA"/>
</dbReference>
<dbReference type="Pfam" id="PF13539">
    <property type="entry name" value="Peptidase_M15_4"/>
    <property type="match status" value="1"/>
</dbReference>
<organism evidence="4 5">
    <name type="scientific">Streptomyces polyrhachis</name>
    <dbReference type="NCBI Taxonomy" id="1282885"/>
    <lineage>
        <taxon>Bacteria</taxon>
        <taxon>Bacillati</taxon>
        <taxon>Actinomycetota</taxon>
        <taxon>Actinomycetes</taxon>
        <taxon>Kitasatosporales</taxon>
        <taxon>Streptomycetaceae</taxon>
        <taxon>Streptomyces</taxon>
    </lineage>
</organism>
<keyword evidence="5" id="KW-1185">Reference proteome</keyword>
<dbReference type="Proteomes" id="UP001596413">
    <property type="component" value="Unassembled WGS sequence"/>
</dbReference>
<keyword evidence="4" id="KW-0378">Hydrolase</keyword>
<feature type="region of interest" description="Disordered" evidence="1">
    <location>
        <begin position="25"/>
        <end position="87"/>
    </location>
</feature>
<sequence>MKLTCRGLSAGALVLLLATGCGSLRGEAQSPPPSRTSATAPTAQNTATSSPSQPPTTPPPSSDAPSPTPSDGPTAAASTPGPSLDADVTKIGDAQWARITAAGAWRPECPVGRAGLRRLELNYWGFDGKVHRGSLVVRDDVSASLVRVFTKLFEERFPIRRMEPIEAYGGDDNASMRADNTSAFNCRTQGQANAPSAKSPHANGRAVDINPMENPWIDSRCDCWQPSAQHSSRTPGPGKILKNGPVWRAFTEEGWIWQDIATADYQHFDTGFPSRLLGS</sequence>